<dbReference type="RefSeq" id="WP_067861418.1">
    <property type="nucleotide sequence ID" value="NZ_CP011502.1"/>
</dbReference>
<dbReference type="EMBL" id="CP011502">
    <property type="protein sequence ID" value="ALX04292.1"/>
    <property type="molecule type" value="Genomic_DNA"/>
</dbReference>
<gene>
    <name evidence="2" type="ORF">AERYTH_06060</name>
</gene>
<dbReference type="KEGG" id="aer:AERYTH_06060"/>
<dbReference type="PANTHER" id="PTHR37318">
    <property type="entry name" value="BSL7504 PROTEIN"/>
    <property type="match status" value="1"/>
</dbReference>
<dbReference type="SUPFAM" id="SSF46785">
    <property type="entry name" value="Winged helix' DNA-binding domain"/>
    <property type="match status" value="1"/>
</dbReference>
<accession>A0A0U4B8X8</accession>
<dbReference type="InterPro" id="IPR027395">
    <property type="entry name" value="WH_DNA-bd_dom"/>
</dbReference>
<name>A0A0U4B8X8_9ACTN</name>
<dbReference type="InterPro" id="IPR036390">
    <property type="entry name" value="WH_DNA-bd_sf"/>
</dbReference>
<dbReference type="STRING" id="2041.AERYTH_06060"/>
<dbReference type="Gene3D" id="1.10.10.10">
    <property type="entry name" value="Winged helix-like DNA-binding domain superfamily/Winged helix DNA-binding domain"/>
    <property type="match status" value="1"/>
</dbReference>
<dbReference type="InterPro" id="IPR036388">
    <property type="entry name" value="WH-like_DNA-bd_sf"/>
</dbReference>
<keyword evidence="3" id="KW-1185">Reference proteome</keyword>
<evidence type="ECO:0000313" key="2">
    <source>
        <dbReference type="EMBL" id="ALX04292.1"/>
    </source>
</evidence>
<evidence type="ECO:0000313" key="3">
    <source>
        <dbReference type="Proteomes" id="UP000067689"/>
    </source>
</evidence>
<dbReference type="Proteomes" id="UP000067689">
    <property type="component" value="Chromosome"/>
</dbReference>
<dbReference type="PANTHER" id="PTHR37318:SF1">
    <property type="entry name" value="BSL7504 PROTEIN"/>
    <property type="match status" value="1"/>
</dbReference>
<proteinExistence type="predicted"/>
<sequence length="92" mass="9686">MKVAAFLAGCDEAEFGTVAAQTSTSASVLSKAATALEDAGYVRVRKGHVGRRPRTWLCLTEEGRAAYSAHLRALEDLTALARTSTGATLEDS</sequence>
<evidence type="ECO:0000259" key="1">
    <source>
        <dbReference type="Pfam" id="PF13601"/>
    </source>
</evidence>
<dbReference type="PATRIC" id="fig|2041.4.peg.1266"/>
<reference evidence="2 3" key="1">
    <citation type="journal article" date="1991" name="Int. J. Syst. Bacteriol.">
        <title>Description of the erythromycin-producing bacterium Arthrobacter sp. strain NRRL B-3381 as Aeromicrobium erythreum gen. nov., sp. nov.</title>
        <authorList>
            <person name="Miller E.S."/>
            <person name="Woese C.R."/>
            <person name="Brenner S."/>
        </authorList>
    </citation>
    <scope>NUCLEOTIDE SEQUENCE [LARGE SCALE GENOMIC DNA]</scope>
    <source>
        <strain evidence="2 3">AR18</strain>
    </source>
</reference>
<dbReference type="Pfam" id="PF13601">
    <property type="entry name" value="HTH_34"/>
    <property type="match status" value="1"/>
</dbReference>
<feature type="domain" description="Winged helix DNA-binding" evidence="1">
    <location>
        <begin position="2"/>
        <end position="77"/>
    </location>
</feature>
<protein>
    <recommendedName>
        <fullName evidence="1">Winged helix DNA-binding domain-containing protein</fullName>
    </recommendedName>
</protein>
<dbReference type="AlphaFoldDB" id="A0A0U4B8X8"/>
<organism evidence="2 3">
    <name type="scientific">Aeromicrobium erythreum</name>
    <dbReference type="NCBI Taxonomy" id="2041"/>
    <lineage>
        <taxon>Bacteria</taxon>
        <taxon>Bacillati</taxon>
        <taxon>Actinomycetota</taxon>
        <taxon>Actinomycetes</taxon>
        <taxon>Propionibacteriales</taxon>
        <taxon>Nocardioidaceae</taxon>
        <taxon>Aeromicrobium</taxon>
    </lineage>
</organism>